<dbReference type="PROSITE" id="PS51724">
    <property type="entry name" value="SPOR"/>
    <property type="match status" value="1"/>
</dbReference>
<name>A0ABS2PYF1_9BACL</name>
<dbReference type="Pfam" id="PF01832">
    <property type="entry name" value="Glucosaminidase"/>
    <property type="match status" value="1"/>
</dbReference>
<feature type="domain" description="SPOR" evidence="2">
    <location>
        <begin position="185"/>
        <end position="264"/>
    </location>
</feature>
<dbReference type="RefSeq" id="WP_381002356.1">
    <property type="nucleotide sequence ID" value="NZ_JBHTNT010000041.1"/>
</dbReference>
<dbReference type="Proteomes" id="UP000808914">
    <property type="component" value="Unassembled WGS sequence"/>
</dbReference>
<protein>
    <recommendedName>
        <fullName evidence="2">SPOR domain-containing protein</fullName>
    </recommendedName>
</protein>
<dbReference type="EMBL" id="JAFBER010000006">
    <property type="protein sequence ID" value="MBM7645076.1"/>
    <property type="molecule type" value="Genomic_DNA"/>
</dbReference>
<dbReference type="InterPro" id="IPR002901">
    <property type="entry name" value="MGlyc_endo_b_GlcNAc-like_dom"/>
</dbReference>
<gene>
    <name evidence="3" type="ORF">JOD45_001287</name>
</gene>
<dbReference type="InterPro" id="IPR036680">
    <property type="entry name" value="SPOR-like_sf"/>
</dbReference>
<keyword evidence="4" id="KW-1185">Reference proteome</keyword>
<dbReference type="Gene3D" id="3.30.70.1070">
    <property type="entry name" value="Sporulation related repeat"/>
    <property type="match status" value="1"/>
</dbReference>
<dbReference type="SMART" id="SM00646">
    <property type="entry name" value="Ami_3"/>
    <property type="match status" value="1"/>
</dbReference>
<evidence type="ECO:0000313" key="3">
    <source>
        <dbReference type="EMBL" id="MBM7645076.1"/>
    </source>
</evidence>
<dbReference type="SUPFAM" id="SSF110997">
    <property type="entry name" value="Sporulation related repeat"/>
    <property type="match status" value="1"/>
</dbReference>
<dbReference type="PANTHER" id="PTHR30404">
    <property type="entry name" value="N-ACETYLMURAMOYL-L-ALANINE AMIDASE"/>
    <property type="match status" value="1"/>
</dbReference>
<keyword evidence="1" id="KW-0378">Hydrolase</keyword>
<organism evidence="3 4">
    <name type="scientific">Scopulibacillus daqui</name>
    <dbReference type="NCBI Taxonomy" id="1469162"/>
    <lineage>
        <taxon>Bacteria</taxon>
        <taxon>Bacillati</taxon>
        <taxon>Bacillota</taxon>
        <taxon>Bacilli</taxon>
        <taxon>Bacillales</taxon>
        <taxon>Sporolactobacillaceae</taxon>
        <taxon>Scopulibacillus</taxon>
    </lineage>
</organism>
<dbReference type="PANTHER" id="PTHR30404:SF0">
    <property type="entry name" value="N-ACETYLMURAMOYL-L-ALANINE AMIDASE AMIC"/>
    <property type="match status" value="1"/>
</dbReference>
<dbReference type="SUPFAM" id="SSF53187">
    <property type="entry name" value="Zn-dependent exopeptidases"/>
    <property type="match status" value="1"/>
</dbReference>
<dbReference type="InterPro" id="IPR007730">
    <property type="entry name" value="SPOR-like_dom"/>
</dbReference>
<dbReference type="Gene3D" id="3.40.630.40">
    <property type="entry name" value="Zn-dependent exopeptidases"/>
    <property type="match status" value="1"/>
</dbReference>
<evidence type="ECO:0000259" key="2">
    <source>
        <dbReference type="PROSITE" id="PS51724"/>
    </source>
</evidence>
<dbReference type="Pfam" id="PF05036">
    <property type="entry name" value="SPOR"/>
    <property type="match status" value="1"/>
</dbReference>
<evidence type="ECO:0000256" key="1">
    <source>
        <dbReference type="ARBA" id="ARBA00022801"/>
    </source>
</evidence>
<accession>A0ABS2PYF1</accession>
<proteinExistence type="predicted"/>
<evidence type="ECO:0000313" key="4">
    <source>
        <dbReference type="Proteomes" id="UP000808914"/>
    </source>
</evidence>
<comment type="caution">
    <text evidence="3">The sequence shown here is derived from an EMBL/GenBank/DDBJ whole genome shotgun (WGS) entry which is preliminary data.</text>
</comment>
<dbReference type="Pfam" id="PF01520">
    <property type="entry name" value="Amidase_3"/>
    <property type="match status" value="1"/>
</dbReference>
<sequence>MAMKLYLDPGHGGKDSGAQGNGLQEKDIVLDIALKIRDILNSEYKNIDVKMSRTTDTFISLNQRTSEANAWGADYFLSIHCNSDDGTADGYEDYIYINISDSSQTGKYRDIIHKEVVKMNELHDRGEKKADYFVLRESAMPAMLSENGFIDSKHDAELMKNSDWRQKVARGHVNGLEKAFNLERKVSQIIYKVIAGSFKSKKNAEERVNELKSKGIESFIVTLTMSGELWYRVQAGAFTNKKNAENTLSQIKALGINDAYIITEDVSIKGAVHLTPEQMNQYVKSVNPDALSIADYYSEFGKYYGIRGDMAFAQSLLETNYFKFTGIVKKEQNNFAGIGATGPDNPGISFDTPKDGVLAQIQHLFAYATNDPLPNKYPLVDPRFDRVDRGSAPTWIDLNGKWAVPGDTYGQSILRIYDEMKNFSNKKVEKQGC</sequence>
<reference evidence="3 4" key="1">
    <citation type="submission" date="2021-01" db="EMBL/GenBank/DDBJ databases">
        <title>Genomic Encyclopedia of Type Strains, Phase IV (KMG-IV): sequencing the most valuable type-strain genomes for metagenomic binning, comparative biology and taxonomic classification.</title>
        <authorList>
            <person name="Goeker M."/>
        </authorList>
    </citation>
    <scope>NUCLEOTIDE SEQUENCE [LARGE SCALE GENOMIC DNA]</scope>
    <source>
        <strain evidence="3 4">DSM 28236</strain>
    </source>
</reference>
<dbReference type="InterPro" id="IPR050695">
    <property type="entry name" value="N-acetylmuramoyl_amidase_3"/>
</dbReference>
<dbReference type="CDD" id="cd02696">
    <property type="entry name" value="MurNAc-LAA"/>
    <property type="match status" value="1"/>
</dbReference>
<dbReference type="InterPro" id="IPR002508">
    <property type="entry name" value="MurNAc-LAA_cat"/>
</dbReference>